<evidence type="ECO:0000313" key="1">
    <source>
        <dbReference type="EMBL" id="AKP75309.1"/>
    </source>
</evidence>
<dbReference type="AlphaFoldDB" id="A0A806TLU8"/>
<accession>A0A806TLU8</accession>
<proteinExistence type="predicted"/>
<name>A0A806TLU8_PRIMG</name>
<dbReference type="Proteomes" id="UP000036410">
    <property type="component" value="Chromosome"/>
</dbReference>
<evidence type="ECO:0000313" key="2">
    <source>
        <dbReference type="Proteomes" id="UP000036410"/>
    </source>
</evidence>
<reference evidence="1 2" key="1">
    <citation type="submission" date="2015-01" db="EMBL/GenBank/DDBJ databases">
        <title>Genome sequence of bacillus megaterium Q3.</title>
        <authorList>
            <person name="Wang Y."/>
            <person name="Luo K."/>
            <person name="Bai L."/>
            <person name="Luo F."/>
        </authorList>
    </citation>
    <scope>NUCLEOTIDE SEQUENCE [LARGE SCALE GENOMIC DNA]</scope>
    <source>
        <strain evidence="1 2">Q3</strain>
    </source>
</reference>
<organism evidence="1 2">
    <name type="scientific">Priestia megaterium Q3</name>
    <dbReference type="NCBI Taxonomy" id="1452722"/>
    <lineage>
        <taxon>Bacteria</taxon>
        <taxon>Bacillati</taxon>
        <taxon>Bacillota</taxon>
        <taxon>Bacilli</taxon>
        <taxon>Bacillales</taxon>
        <taxon>Bacillaceae</taxon>
        <taxon>Priestia</taxon>
    </lineage>
</organism>
<gene>
    <name evidence="1" type="ORF">AS52_00297</name>
</gene>
<sequence length="49" mass="5907">MKIEGRSRKQMFSAFSFGVKVLKKVRYERNVEKSWNFVKDVVFLDAFFI</sequence>
<protein>
    <submittedName>
        <fullName evidence="1">Uncharacterized protein</fullName>
    </submittedName>
</protein>
<dbReference type="EMBL" id="CP010586">
    <property type="protein sequence ID" value="AKP75309.1"/>
    <property type="molecule type" value="Genomic_DNA"/>
</dbReference>